<keyword evidence="7" id="KW-0067">ATP-binding</keyword>
<name>A0ABQ8FA73_9FUNG</name>
<dbReference type="PANTHER" id="PTHR22984">
    <property type="entry name" value="SERINE/THREONINE-PROTEIN KINASE PIM"/>
    <property type="match status" value="1"/>
</dbReference>
<feature type="compositionally biased region" description="Low complexity" evidence="10">
    <location>
        <begin position="67"/>
        <end position="77"/>
    </location>
</feature>
<feature type="region of interest" description="Disordered" evidence="10">
    <location>
        <begin position="19"/>
        <end position="79"/>
    </location>
</feature>
<evidence type="ECO:0000256" key="3">
    <source>
        <dbReference type="ARBA" id="ARBA00022527"/>
    </source>
</evidence>
<evidence type="ECO:0000256" key="10">
    <source>
        <dbReference type="SAM" id="MobiDB-lite"/>
    </source>
</evidence>
<dbReference type="Gene3D" id="3.30.200.20">
    <property type="entry name" value="Phosphorylase Kinase, domain 1"/>
    <property type="match status" value="1"/>
</dbReference>
<dbReference type="SMART" id="SM00220">
    <property type="entry name" value="S_TKc"/>
    <property type="match status" value="1"/>
</dbReference>
<evidence type="ECO:0000259" key="11">
    <source>
        <dbReference type="PROSITE" id="PS50011"/>
    </source>
</evidence>
<keyword evidence="13" id="KW-1185">Reference proteome</keyword>
<dbReference type="EC" id="2.7.11.1" evidence="2"/>
<comment type="caution">
    <text evidence="12">The sequence shown here is derived from an EMBL/GenBank/DDBJ whole genome shotgun (WGS) entry which is preliminary data.</text>
</comment>
<evidence type="ECO:0000256" key="1">
    <source>
        <dbReference type="ARBA" id="ARBA00004340"/>
    </source>
</evidence>
<organism evidence="12 13">
    <name type="scientific">Batrachochytrium salamandrivorans</name>
    <dbReference type="NCBI Taxonomy" id="1357716"/>
    <lineage>
        <taxon>Eukaryota</taxon>
        <taxon>Fungi</taxon>
        <taxon>Fungi incertae sedis</taxon>
        <taxon>Chytridiomycota</taxon>
        <taxon>Chytridiomycota incertae sedis</taxon>
        <taxon>Chytridiomycetes</taxon>
        <taxon>Rhizophydiales</taxon>
        <taxon>Rhizophydiales incertae sedis</taxon>
        <taxon>Batrachochytrium</taxon>
    </lineage>
</organism>
<evidence type="ECO:0000256" key="6">
    <source>
        <dbReference type="ARBA" id="ARBA00022777"/>
    </source>
</evidence>
<keyword evidence="3" id="KW-0723">Serine/threonine-protein kinase</keyword>
<dbReference type="SUPFAM" id="SSF56112">
    <property type="entry name" value="Protein kinase-like (PK-like)"/>
    <property type="match status" value="1"/>
</dbReference>
<dbReference type="InterPro" id="IPR000719">
    <property type="entry name" value="Prot_kinase_dom"/>
</dbReference>
<sequence length="446" mass="50676">MFDPLLWVLPHFITPHYAGQTTQGNTNDGDDVDQASDFNSKPNKIPRLLQETNPTTPPTALQESDTSDQSDASSLADLRLEEERRNRDWLLNVFRTRTQSLPEPEPPALPDFPRFGTTPPVCLRGAEAELYRQNQNTDEYNAFTASEVKYLESEYSIKEVIDRGHYGVTYRAVRKSDGRSVAYKSIRKLSVSLYALESSPSLICYLRDSLVYSNKPSVEQFLPSRPSNLLIPWELAVQMHLSQPGRENPHIQKAFDYAVLEDEYVLIMELLDKQWETFSIFVDKNIRIDIEHARDITRKVVEVMVSLKKQGVVSTDIQTGNVVRNTETRQVKFLGLDRSGIVPGWKEEDSSESSDSPSPDSEYEIGFDELLSVQSLGNFLYTLMSARRGPLDYSNDEETMMRTIDDSNPSRYILKENAIDLIAALDSLDPDIAPSIEDILDDPFFD</sequence>
<evidence type="ECO:0000256" key="8">
    <source>
        <dbReference type="ARBA" id="ARBA00047899"/>
    </source>
</evidence>
<dbReference type="InterPro" id="IPR051138">
    <property type="entry name" value="PIM_Ser/Thr_kinase"/>
</dbReference>
<evidence type="ECO:0000256" key="9">
    <source>
        <dbReference type="ARBA" id="ARBA00048679"/>
    </source>
</evidence>
<dbReference type="Proteomes" id="UP001648503">
    <property type="component" value="Unassembled WGS sequence"/>
</dbReference>
<evidence type="ECO:0000313" key="12">
    <source>
        <dbReference type="EMBL" id="KAH6593430.1"/>
    </source>
</evidence>
<evidence type="ECO:0000256" key="2">
    <source>
        <dbReference type="ARBA" id="ARBA00012513"/>
    </source>
</evidence>
<evidence type="ECO:0000256" key="4">
    <source>
        <dbReference type="ARBA" id="ARBA00022679"/>
    </source>
</evidence>
<gene>
    <name evidence="12" type="ORF">BASA50_007381</name>
</gene>
<keyword evidence="6" id="KW-0418">Kinase</keyword>
<reference evidence="12 13" key="1">
    <citation type="submission" date="2021-02" db="EMBL/GenBank/DDBJ databases">
        <title>Variation within the Batrachochytrium salamandrivorans European outbreak.</title>
        <authorList>
            <person name="Kelly M."/>
            <person name="Pasmans F."/>
            <person name="Shea T.P."/>
            <person name="Munoz J.F."/>
            <person name="Carranza S."/>
            <person name="Cuomo C.A."/>
            <person name="Martel A."/>
        </authorList>
    </citation>
    <scope>NUCLEOTIDE SEQUENCE [LARGE SCALE GENOMIC DNA]</scope>
    <source>
        <strain evidence="12 13">AMFP18/2</strain>
    </source>
</reference>
<keyword evidence="5" id="KW-0547">Nucleotide-binding</keyword>
<accession>A0ABQ8FA73</accession>
<proteinExistence type="predicted"/>
<evidence type="ECO:0000256" key="5">
    <source>
        <dbReference type="ARBA" id="ARBA00022741"/>
    </source>
</evidence>
<dbReference type="Gene3D" id="1.10.510.10">
    <property type="entry name" value="Transferase(Phosphotransferase) domain 1"/>
    <property type="match status" value="1"/>
</dbReference>
<evidence type="ECO:0000313" key="13">
    <source>
        <dbReference type="Proteomes" id="UP001648503"/>
    </source>
</evidence>
<comment type="subcellular location">
    <subcellularLocation>
        <location evidence="1">Host cell</location>
    </subcellularLocation>
</comment>
<feature type="region of interest" description="Disordered" evidence="10">
    <location>
        <begin position="343"/>
        <end position="362"/>
    </location>
</feature>
<evidence type="ECO:0000256" key="7">
    <source>
        <dbReference type="ARBA" id="ARBA00022840"/>
    </source>
</evidence>
<comment type="catalytic activity">
    <reaction evidence="8">
        <text>L-threonyl-[protein] + ATP = O-phospho-L-threonyl-[protein] + ADP + H(+)</text>
        <dbReference type="Rhea" id="RHEA:46608"/>
        <dbReference type="Rhea" id="RHEA-COMP:11060"/>
        <dbReference type="Rhea" id="RHEA-COMP:11605"/>
        <dbReference type="ChEBI" id="CHEBI:15378"/>
        <dbReference type="ChEBI" id="CHEBI:30013"/>
        <dbReference type="ChEBI" id="CHEBI:30616"/>
        <dbReference type="ChEBI" id="CHEBI:61977"/>
        <dbReference type="ChEBI" id="CHEBI:456216"/>
        <dbReference type="EC" id="2.7.11.1"/>
    </reaction>
</comment>
<dbReference type="InterPro" id="IPR011009">
    <property type="entry name" value="Kinase-like_dom_sf"/>
</dbReference>
<protein>
    <recommendedName>
        <fullName evidence="2">non-specific serine/threonine protein kinase</fullName>
        <ecNumber evidence="2">2.7.11.1</ecNumber>
    </recommendedName>
</protein>
<feature type="domain" description="Protein kinase" evidence="11">
    <location>
        <begin position="155"/>
        <end position="445"/>
    </location>
</feature>
<comment type="catalytic activity">
    <reaction evidence="9">
        <text>L-seryl-[protein] + ATP = O-phospho-L-seryl-[protein] + ADP + H(+)</text>
        <dbReference type="Rhea" id="RHEA:17989"/>
        <dbReference type="Rhea" id="RHEA-COMP:9863"/>
        <dbReference type="Rhea" id="RHEA-COMP:11604"/>
        <dbReference type="ChEBI" id="CHEBI:15378"/>
        <dbReference type="ChEBI" id="CHEBI:29999"/>
        <dbReference type="ChEBI" id="CHEBI:30616"/>
        <dbReference type="ChEBI" id="CHEBI:83421"/>
        <dbReference type="ChEBI" id="CHEBI:456216"/>
        <dbReference type="EC" id="2.7.11.1"/>
    </reaction>
</comment>
<feature type="compositionally biased region" description="Polar residues" evidence="10">
    <location>
        <begin position="50"/>
        <end position="63"/>
    </location>
</feature>
<keyword evidence="4" id="KW-0808">Transferase</keyword>
<dbReference type="PANTHER" id="PTHR22984:SF25">
    <property type="entry name" value="PROTEIN KINASE DOMAIN-CONTAINING PROTEIN"/>
    <property type="match status" value="1"/>
</dbReference>
<dbReference type="PROSITE" id="PS50011">
    <property type="entry name" value="PROTEIN_KINASE_DOM"/>
    <property type="match status" value="1"/>
</dbReference>
<dbReference type="EMBL" id="JAFCIX010000356">
    <property type="protein sequence ID" value="KAH6593430.1"/>
    <property type="molecule type" value="Genomic_DNA"/>
</dbReference>